<reference evidence="1 2" key="1">
    <citation type="submission" date="2022-02" db="EMBL/GenBank/DDBJ databases">
        <title>Shinella B3.7 sp. nov., isolated from Sediment (Zhairuo Island).</title>
        <authorList>
            <person name="Chen G."/>
        </authorList>
    </citation>
    <scope>NUCLEOTIDE SEQUENCE [LARGE SCALE GENOMIC DNA]</scope>
    <source>
        <strain evidence="1 2">B3.7</strain>
        <plasmid evidence="1">unnamed</plasmid>
    </source>
</reference>
<sequence length="173" mass="19104">MKPVQKQFLASALAGRERIEVVERNKFARIYQRRGVNVYRVPTYAVVLFGFFGFSQFATAADPCAGVDRSLTKQNKAEYAMLIAKSLDRKVKPASVEIDAALRYETWAVIYASTPVGDPGYFFFDSSSGAPVFKDVWGGMADDGDGPVLIKWARKLGANKEIASCFSHVVMSD</sequence>
<keyword evidence="2" id="KW-1185">Reference proteome</keyword>
<dbReference type="EMBL" id="JAKVIN010000011">
    <property type="protein sequence ID" value="MCJ8151777.1"/>
    <property type="molecule type" value="Genomic_DNA"/>
</dbReference>
<gene>
    <name evidence="1" type="ORF">MKI86_21790</name>
</gene>
<protein>
    <submittedName>
        <fullName evidence="1">Uncharacterized protein</fullName>
    </submittedName>
</protein>
<keyword evidence="1" id="KW-0614">Plasmid</keyword>
<geneLocation type="plasmid" evidence="1">
    <name>unnamed</name>
</geneLocation>
<organism evidence="1 2">
    <name type="scientific">Shinella sedimenti</name>
    <dbReference type="NCBI Taxonomy" id="2919913"/>
    <lineage>
        <taxon>Bacteria</taxon>
        <taxon>Pseudomonadati</taxon>
        <taxon>Pseudomonadota</taxon>
        <taxon>Alphaproteobacteria</taxon>
        <taxon>Hyphomicrobiales</taxon>
        <taxon>Rhizobiaceae</taxon>
        <taxon>Shinella</taxon>
    </lineage>
</organism>
<comment type="caution">
    <text evidence="1">The sequence shown here is derived from an EMBL/GenBank/DDBJ whole genome shotgun (WGS) entry which is preliminary data.</text>
</comment>
<name>A0ABT0CT42_9HYPH</name>
<accession>A0ABT0CT42</accession>
<evidence type="ECO:0000313" key="2">
    <source>
        <dbReference type="Proteomes" id="UP001201844"/>
    </source>
</evidence>
<proteinExistence type="predicted"/>
<dbReference type="RefSeq" id="WP_241605281.1">
    <property type="nucleotide sequence ID" value="NZ_JAKVIN010000011.1"/>
</dbReference>
<evidence type="ECO:0000313" key="1">
    <source>
        <dbReference type="EMBL" id="MCJ8151777.1"/>
    </source>
</evidence>
<dbReference type="Proteomes" id="UP001201844">
    <property type="component" value="Unassembled WGS sequence"/>
</dbReference>